<keyword evidence="1" id="KW-0472">Membrane</keyword>
<accession>A0AAU7W1Z4</accession>
<sequence length="193" mass="19708">MAVAAAVLGGVGGALIWVLWVLPIVASVDRAEPRPLGDAIVVELGADQRAGVWAQGVSASLGTLDCVVTAPDGGAVAQRGAPALDWSSTLWWMTPKAGFEQITQFTASTAGAHEVRCTDSLDIYDGAFLIAGDSFGGGSIGLGRGGNADYPVGTMLSFGAVFLPPFAVGVTIIVLIRLAVSRRTARRTGDPVA</sequence>
<proteinExistence type="predicted"/>
<feature type="transmembrane region" description="Helical" evidence="1">
    <location>
        <begin position="156"/>
        <end position="180"/>
    </location>
</feature>
<keyword evidence="1" id="KW-0812">Transmembrane</keyword>
<protein>
    <submittedName>
        <fullName evidence="2">Uncharacterized protein</fullName>
    </submittedName>
</protein>
<evidence type="ECO:0000313" key="2">
    <source>
        <dbReference type="EMBL" id="XBX79772.1"/>
    </source>
</evidence>
<reference evidence="2" key="1">
    <citation type="submission" date="2024-06" db="EMBL/GenBank/DDBJ databases">
        <title>Draft genome sequence of Microbacterium sp. strain A8/3-1, isolated from Oxytropis tragacanthoides Fisch. ex DC. Root nodules in the Altai region of Russia.</title>
        <authorList>
            <person name="Sazanova A."/>
            <person name="Guro P."/>
            <person name="Kuznetsova I."/>
            <person name="Belimov A."/>
            <person name="Safronova V."/>
        </authorList>
    </citation>
    <scope>NUCLEOTIDE SEQUENCE</scope>
    <source>
        <strain evidence="2">A8/3-1</strain>
    </source>
</reference>
<dbReference type="RefSeq" id="WP_282213927.1">
    <property type="nucleotide sequence ID" value="NZ_CP158357.1"/>
</dbReference>
<dbReference type="EMBL" id="CP158357">
    <property type="protein sequence ID" value="XBX79772.1"/>
    <property type="molecule type" value="Genomic_DNA"/>
</dbReference>
<keyword evidence="1" id="KW-1133">Transmembrane helix</keyword>
<evidence type="ECO:0000256" key="1">
    <source>
        <dbReference type="SAM" id="Phobius"/>
    </source>
</evidence>
<name>A0AAU7W1Z4_9MICO</name>
<gene>
    <name evidence="2" type="ORF">ABS642_06715</name>
</gene>
<dbReference type="AlphaFoldDB" id="A0AAU7W1Z4"/>
<organism evidence="2">
    <name type="scientific">Microbacterium sp. A8/3-1</name>
    <dbReference type="NCBI Taxonomy" id="3160749"/>
    <lineage>
        <taxon>Bacteria</taxon>
        <taxon>Bacillati</taxon>
        <taxon>Actinomycetota</taxon>
        <taxon>Actinomycetes</taxon>
        <taxon>Micrococcales</taxon>
        <taxon>Microbacteriaceae</taxon>
        <taxon>Microbacterium</taxon>
    </lineage>
</organism>